<evidence type="ECO:0000313" key="3">
    <source>
        <dbReference type="Proteomes" id="UP000663828"/>
    </source>
</evidence>
<protein>
    <submittedName>
        <fullName evidence="2">Uncharacterized protein</fullName>
    </submittedName>
</protein>
<dbReference type="AlphaFoldDB" id="A0A816DRI2"/>
<evidence type="ECO:0000256" key="1">
    <source>
        <dbReference type="SAM" id="MobiDB-lite"/>
    </source>
</evidence>
<feature type="region of interest" description="Disordered" evidence="1">
    <location>
        <begin position="29"/>
        <end position="48"/>
    </location>
</feature>
<feature type="compositionally biased region" description="Polar residues" evidence="1">
    <location>
        <begin position="33"/>
        <end position="48"/>
    </location>
</feature>
<evidence type="ECO:0000313" key="2">
    <source>
        <dbReference type="EMBL" id="CAF1640029.1"/>
    </source>
</evidence>
<dbReference type="EMBL" id="CAJNOR010009002">
    <property type="protein sequence ID" value="CAF1640029.1"/>
    <property type="molecule type" value="Genomic_DNA"/>
</dbReference>
<organism evidence="2 3">
    <name type="scientific">Adineta ricciae</name>
    <name type="common">Rotifer</name>
    <dbReference type="NCBI Taxonomy" id="249248"/>
    <lineage>
        <taxon>Eukaryota</taxon>
        <taxon>Metazoa</taxon>
        <taxon>Spiralia</taxon>
        <taxon>Gnathifera</taxon>
        <taxon>Rotifera</taxon>
        <taxon>Eurotatoria</taxon>
        <taxon>Bdelloidea</taxon>
        <taxon>Adinetida</taxon>
        <taxon>Adinetidae</taxon>
        <taxon>Adineta</taxon>
    </lineage>
</organism>
<reference evidence="2" key="1">
    <citation type="submission" date="2021-02" db="EMBL/GenBank/DDBJ databases">
        <authorList>
            <person name="Nowell W R."/>
        </authorList>
    </citation>
    <scope>NUCLEOTIDE SEQUENCE</scope>
</reference>
<feature type="region of interest" description="Disordered" evidence="1">
    <location>
        <begin position="281"/>
        <end position="301"/>
    </location>
</feature>
<gene>
    <name evidence="2" type="ORF">XAT740_LOCUS53155</name>
</gene>
<sequence length="301" mass="33777">MGTKKPILSEENPFATDTNYDDLTIRVAEKPSGENQNQNATPSYANIDTGTVNRNEALHLTGTLTTKPLVLTKELESPYDARYKTEYFPRGGKKVGEPQSPRHIRTIDNKSKITIQLPQGYGIPADFENYSLEVSLITVDRGAGHHWHVYQFQTHHTDPNAPDINPIAIPITAENFQKGEIEIELVVIKTLKDRLREVSSLNPFTEKPNRELTNACKTIEDLESRYNLSHAQVAFSIVYKMPNDSFVRYASTTVISNEIIEKKSNPTDEITCPHCSKTLSIKEQKKAQGKRRSAAPSAPTK</sequence>
<accession>A0A816DRI2</accession>
<dbReference type="Proteomes" id="UP000663828">
    <property type="component" value="Unassembled WGS sequence"/>
</dbReference>
<dbReference type="Gene3D" id="2.60.40.340">
    <property type="entry name" value="Rel homology domain (RHD), DNA-binding domain"/>
    <property type="match status" value="1"/>
</dbReference>
<dbReference type="InterPro" id="IPR037059">
    <property type="entry name" value="RHD_DNA_bind_dom_sf"/>
</dbReference>
<proteinExistence type="predicted"/>
<feature type="non-terminal residue" evidence="2">
    <location>
        <position position="1"/>
    </location>
</feature>
<keyword evidence="3" id="KW-1185">Reference proteome</keyword>
<comment type="caution">
    <text evidence="2">The sequence shown here is derived from an EMBL/GenBank/DDBJ whole genome shotgun (WGS) entry which is preliminary data.</text>
</comment>
<dbReference type="GO" id="GO:0003700">
    <property type="term" value="F:DNA-binding transcription factor activity"/>
    <property type="evidence" value="ECO:0007669"/>
    <property type="project" value="InterPro"/>
</dbReference>
<dbReference type="GO" id="GO:0003677">
    <property type="term" value="F:DNA binding"/>
    <property type="evidence" value="ECO:0007669"/>
    <property type="project" value="InterPro"/>
</dbReference>
<name>A0A816DRI2_ADIRI</name>